<feature type="transmembrane region" description="Helical" evidence="8">
    <location>
        <begin position="240"/>
        <end position="259"/>
    </location>
</feature>
<dbReference type="GO" id="GO:0015295">
    <property type="term" value="F:solute:proton symporter activity"/>
    <property type="evidence" value="ECO:0007669"/>
    <property type="project" value="TreeGrafter"/>
</dbReference>
<dbReference type="EMBL" id="JACPUR010000041">
    <property type="protein sequence ID" value="MBI3129463.1"/>
    <property type="molecule type" value="Genomic_DNA"/>
</dbReference>
<feature type="transmembrane region" description="Helical" evidence="8">
    <location>
        <begin position="429"/>
        <end position="446"/>
    </location>
</feature>
<protein>
    <recommendedName>
        <fullName evidence="8">L-lactate permease</fullName>
    </recommendedName>
</protein>
<organism evidence="9 10">
    <name type="scientific">Tectimicrobiota bacterium</name>
    <dbReference type="NCBI Taxonomy" id="2528274"/>
    <lineage>
        <taxon>Bacteria</taxon>
        <taxon>Pseudomonadati</taxon>
        <taxon>Nitrospinota/Tectimicrobiota group</taxon>
        <taxon>Candidatus Tectimicrobiota</taxon>
    </lineage>
</organism>
<keyword evidence="7 8" id="KW-0472">Membrane</keyword>
<feature type="transmembrane region" description="Helical" evidence="8">
    <location>
        <begin position="392"/>
        <end position="417"/>
    </location>
</feature>
<evidence type="ECO:0000313" key="10">
    <source>
        <dbReference type="Proteomes" id="UP000782312"/>
    </source>
</evidence>
<keyword evidence="3 8" id="KW-0813">Transport</keyword>
<keyword evidence="6 8" id="KW-1133">Transmembrane helix</keyword>
<evidence type="ECO:0000256" key="2">
    <source>
        <dbReference type="ARBA" id="ARBA00010100"/>
    </source>
</evidence>
<feature type="transmembrane region" description="Helical" evidence="8">
    <location>
        <begin position="108"/>
        <end position="136"/>
    </location>
</feature>
<accession>A0A932MQ17</accession>
<dbReference type="GO" id="GO:0015129">
    <property type="term" value="F:lactate transmembrane transporter activity"/>
    <property type="evidence" value="ECO:0007669"/>
    <property type="project" value="UniProtKB-UniRule"/>
</dbReference>
<dbReference type="AlphaFoldDB" id="A0A932MQ17"/>
<feature type="transmembrane region" description="Helical" evidence="8">
    <location>
        <begin position="301"/>
        <end position="320"/>
    </location>
</feature>
<feature type="transmembrane region" description="Helical" evidence="8">
    <location>
        <begin position="12"/>
        <end position="29"/>
    </location>
</feature>
<dbReference type="Proteomes" id="UP000782312">
    <property type="component" value="Unassembled WGS sequence"/>
</dbReference>
<dbReference type="PANTHER" id="PTHR30003">
    <property type="entry name" value="L-LACTATE PERMEASE"/>
    <property type="match status" value="1"/>
</dbReference>
<evidence type="ECO:0000256" key="7">
    <source>
        <dbReference type="ARBA" id="ARBA00023136"/>
    </source>
</evidence>
<feature type="transmembrane region" description="Helical" evidence="8">
    <location>
        <begin position="216"/>
        <end position="234"/>
    </location>
</feature>
<dbReference type="InterPro" id="IPR003804">
    <property type="entry name" value="Lactate_perm"/>
</dbReference>
<feature type="transmembrane region" description="Helical" evidence="8">
    <location>
        <begin position="353"/>
        <end position="371"/>
    </location>
</feature>
<feature type="transmembrane region" description="Helical" evidence="8">
    <location>
        <begin position="66"/>
        <end position="87"/>
    </location>
</feature>
<keyword evidence="4 8" id="KW-1003">Cell membrane</keyword>
<evidence type="ECO:0000313" key="9">
    <source>
        <dbReference type="EMBL" id="MBI3129463.1"/>
    </source>
</evidence>
<evidence type="ECO:0000256" key="1">
    <source>
        <dbReference type="ARBA" id="ARBA00004651"/>
    </source>
</evidence>
<dbReference type="Pfam" id="PF02652">
    <property type="entry name" value="Lactate_perm"/>
    <property type="match status" value="1"/>
</dbReference>
<evidence type="ECO:0000256" key="4">
    <source>
        <dbReference type="ARBA" id="ARBA00022475"/>
    </source>
</evidence>
<gene>
    <name evidence="9" type="ORF">HYZ11_17785</name>
</gene>
<comment type="function">
    <text evidence="8">Uptake of L-lactate across the membrane. Can also transport D-lactate and glycolate.</text>
</comment>
<keyword evidence="5 8" id="KW-0812">Transmembrane</keyword>
<name>A0A932MQ17_UNCTE</name>
<feature type="transmembrane region" description="Helical" evidence="8">
    <location>
        <begin position="512"/>
        <end position="531"/>
    </location>
</feature>
<feature type="transmembrane region" description="Helical" evidence="8">
    <location>
        <begin position="184"/>
        <end position="204"/>
    </location>
</feature>
<proteinExistence type="inferred from homology"/>
<evidence type="ECO:0000256" key="8">
    <source>
        <dbReference type="RuleBase" id="RU365092"/>
    </source>
</evidence>
<evidence type="ECO:0000256" key="6">
    <source>
        <dbReference type="ARBA" id="ARBA00022989"/>
    </source>
</evidence>
<reference evidence="9" key="1">
    <citation type="submission" date="2020-07" db="EMBL/GenBank/DDBJ databases">
        <title>Huge and variable diversity of episymbiotic CPR bacteria and DPANN archaea in groundwater ecosystems.</title>
        <authorList>
            <person name="He C.Y."/>
            <person name="Keren R."/>
            <person name="Whittaker M."/>
            <person name="Farag I.F."/>
            <person name="Doudna J."/>
            <person name="Cate J.H.D."/>
            <person name="Banfield J.F."/>
        </authorList>
    </citation>
    <scope>NUCLEOTIDE SEQUENCE</scope>
    <source>
        <strain evidence="9">NC_groundwater_763_Ag_S-0.2um_68_21</strain>
    </source>
</reference>
<feature type="transmembrane region" description="Helical" evidence="8">
    <location>
        <begin position="36"/>
        <end position="54"/>
    </location>
</feature>
<sequence>MGSALKFSGLNWLLAFLPILALMLAMLVLRWGGKKAGPFGLAVGLLAAWARFGAGPDVLAVALLRGFLLSIPVLYIIIPALILYHVADAAGGIRNIGWSVSDMTKNHILQLMILAFGFTTFLQGVAGFGVPVAVVAPLLVGIGYPPVEAVAAALIGHAWSVSMGDMASSFQALLSVTRLPPHELGVHIALLLASAGLAAAVSIAHQHAGWSAVRRWPAVVTALAAVATGAQVLLAWLDLWIIASFGAGMLCLLVGFGMARLPRYQGPSRPPSMVPKPEARRVRSVLPPEGARRMSFHLAFAPYYSLIAVVSLVTFVPAFHDALHAWKFRVPIDETITDLGVVTARQMWSIAPFGHPGALLLYTSFLGWAFYRMNGRWPGRQAALFRRTFKDAYPTAVGIVSMVALASVMTASGMVVVLADGAAEATGRLFPLVSPLVGLLGCFVTGSNTNSNILFGAFQVEVGELTGVQPVILAAAQSAGGSLGSMIAPAKVLVGCATAGLSGREAEVFKRVAGYCAVQVLIVGALAWWLAQ</sequence>
<comment type="subcellular location">
    <subcellularLocation>
        <location evidence="1 8">Cell membrane</location>
        <topology evidence="1 8">Multi-pass membrane protein</topology>
    </subcellularLocation>
</comment>
<dbReference type="PANTHER" id="PTHR30003:SF0">
    <property type="entry name" value="GLYCOLATE PERMEASE GLCA-RELATED"/>
    <property type="match status" value="1"/>
</dbReference>
<evidence type="ECO:0000256" key="3">
    <source>
        <dbReference type="ARBA" id="ARBA00022448"/>
    </source>
</evidence>
<comment type="caution">
    <text evidence="9">The sequence shown here is derived from an EMBL/GenBank/DDBJ whole genome shotgun (WGS) entry which is preliminary data.</text>
</comment>
<dbReference type="GO" id="GO:0005886">
    <property type="term" value="C:plasma membrane"/>
    <property type="evidence" value="ECO:0007669"/>
    <property type="project" value="UniProtKB-SubCell"/>
</dbReference>
<evidence type="ECO:0000256" key="5">
    <source>
        <dbReference type="ARBA" id="ARBA00022692"/>
    </source>
</evidence>
<comment type="similarity">
    <text evidence="2 8">Belongs to the lactate permease family.</text>
</comment>